<evidence type="ECO:0000313" key="14">
    <source>
        <dbReference type="EMBL" id="EMI20051.1"/>
    </source>
</evidence>
<dbReference type="OrthoDB" id="9806522at2"/>
<sequence>MENDRPRHNKNDDQPDDTKHVQGIRRGRYIEITSLIYNITEVVVSLTAGFATGSSALVSWGVDSIVESNSAAFMIWRLHGEEKGISDREVRKRKKIALSVLSAAFTIAVLFICYEAISKFISQETASMSWWGIGILLVSLVINPILAWGKYHYGKKTDSPSLKYDAIDTMICEYQTIVVLIGIGLVQWQGWWWADPVAALLIVPYVAWEAYEAGRDAWAVDIDQNEVGVEN</sequence>
<keyword evidence="8" id="KW-0770">Synapse</keyword>
<dbReference type="PATRIC" id="fig|1265738.3.peg.3026"/>
<dbReference type="PANTHER" id="PTHR31937">
    <property type="entry name" value="TRANSMEMBRANE PROTEIN 163"/>
    <property type="match status" value="1"/>
</dbReference>
<evidence type="ECO:0000313" key="15">
    <source>
        <dbReference type="Proteomes" id="UP000011991"/>
    </source>
</evidence>
<evidence type="ECO:0000256" key="3">
    <source>
        <dbReference type="ARBA" id="ARBA00008731"/>
    </source>
</evidence>
<feature type="region of interest" description="Disordered" evidence="11">
    <location>
        <begin position="1"/>
        <end position="20"/>
    </location>
</feature>
<comment type="caution">
    <text evidence="14">The sequence shown here is derived from an EMBL/GenBank/DDBJ whole genome shotgun (WGS) entry which is preliminary data.</text>
</comment>
<evidence type="ECO:0000256" key="2">
    <source>
        <dbReference type="ARBA" id="ARBA00004644"/>
    </source>
</evidence>
<organism evidence="14 15">
    <name type="scientific">Rhodopirellula maiorica SM1</name>
    <dbReference type="NCBI Taxonomy" id="1265738"/>
    <lineage>
        <taxon>Bacteria</taxon>
        <taxon>Pseudomonadati</taxon>
        <taxon>Planctomycetota</taxon>
        <taxon>Planctomycetia</taxon>
        <taxon>Pirellulales</taxon>
        <taxon>Pirellulaceae</taxon>
        <taxon>Novipirellula</taxon>
    </lineage>
</organism>
<keyword evidence="10" id="KW-0968">Cytoplasmic vesicle</keyword>
<keyword evidence="15" id="KW-1185">Reference proteome</keyword>
<feature type="transmembrane region" description="Helical" evidence="12">
    <location>
        <begin position="96"/>
        <end position="117"/>
    </location>
</feature>
<evidence type="ECO:0000256" key="4">
    <source>
        <dbReference type="ARBA" id="ARBA00022692"/>
    </source>
</evidence>
<feature type="domain" description="Cation efflux protein transmembrane" evidence="13">
    <location>
        <begin position="33"/>
        <end position="217"/>
    </location>
</feature>
<evidence type="ECO:0000259" key="13">
    <source>
        <dbReference type="Pfam" id="PF01545"/>
    </source>
</evidence>
<keyword evidence="7 12" id="KW-1133">Transmembrane helix</keyword>
<keyword evidence="5" id="KW-0967">Endosome</keyword>
<evidence type="ECO:0000256" key="6">
    <source>
        <dbReference type="ARBA" id="ARBA00022833"/>
    </source>
</evidence>
<name>M5RLH2_9BACT</name>
<gene>
    <name evidence="14" type="ORF">RMSM_03026</name>
</gene>
<keyword evidence="4 12" id="KW-0812">Transmembrane</keyword>
<reference evidence="14 15" key="1">
    <citation type="journal article" date="2013" name="Mar. Genomics">
        <title>Expression of sulfatases in Rhodopirellula baltica and the diversity of sulfatases in the genus Rhodopirellula.</title>
        <authorList>
            <person name="Wegner C.E."/>
            <person name="Richter-Heitmann T."/>
            <person name="Klindworth A."/>
            <person name="Klockow C."/>
            <person name="Richter M."/>
            <person name="Achstetter T."/>
            <person name="Glockner F.O."/>
            <person name="Harder J."/>
        </authorList>
    </citation>
    <scope>NUCLEOTIDE SEQUENCE [LARGE SCALE GENOMIC DNA]</scope>
    <source>
        <strain evidence="14 15">SM1</strain>
    </source>
</reference>
<evidence type="ECO:0000256" key="8">
    <source>
        <dbReference type="ARBA" id="ARBA00023018"/>
    </source>
</evidence>
<evidence type="ECO:0000256" key="1">
    <source>
        <dbReference type="ARBA" id="ARBA00004146"/>
    </source>
</evidence>
<dbReference type="Proteomes" id="UP000011991">
    <property type="component" value="Unassembled WGS sequence"/>
</dbReference>
<dbReference type="Gene3D" id="1.20.1510.10">
    <property type="entry name" value="Cation efflux protein transmembrane domain"/>
    <property type="match status" value="1"/>
</dbReference>
<evidence type="ECO:0000256" key="10">
    <source>
        <dbReference type="ARBA" id="ARBA00023329"/>
    </source>
</evidence>
<dbReference type="PANTHER" id="PTHR31937:SF2">
    <property type="entry name" value="TRANSMEMBRANE PROTEIN 163"/>
    <property type="match status" value="1"/>
</dbReference>
<dbReference type="Pfam" id="PF01545">
    <property type="entry name" value="Cation_efflux"/>
    <property type="match status" value="1"/>
</dbReference>
<dbReference type="GO" id="GO:0031410">
    <property type="term" value="C:cytoplasmic vesicle"/>
    <property type="evidence" value="ECO:0007669"/>
    <property type="project" value="UniProtKB-KW"/>
</dbReference>
<keyword evidence="9 12" id="KW-0472">Membrane</keyword>
<dbReference type="SUPFAM" id="SSF161111">
    <property type="entry name" value="Cation efflux protein transmembrane domain-like"/>
    <property type="match status" value="1"/>
</dbReference>
<dbReference type="InterPro" id="IPR058533">
    <property type="entry name" value="Cation_efflux_TM"/>
</dbReference>
<evidence type="ECO:0000256" key="7">
    <source>
        <dbReference type="ARBA" id="ARBA00022989"/>
    </source>
</evidence>
<accession>M5RLH2</accession>
<evidence type="ECO:0000256" key="11">
    <source>
        <dbReference type="SAM" id="MobiDB-lite"/>
    </source>
</evidence>
<dbReference type="EMBL" id="ANOG01000433">
    <property type="protein sequence ID" value="EMI20051.1"/>
    <property type="molecule type" value="Genomic_DNA"/>
</dbReference>
<comment type="similarity">
    <text evidence="3">Belongs to the TMEM163 family.</text>
</comment>
<protein>
    <submittedName>
        <fullName evidence="14">Integral membrane protein</fullName>
    </submittedName>
</protein>
<dbReference type="AlphaFoldDB" id="M5RLH2"/>
<dbReference type="GO" id="GO:0016020">
    <property type="term" value="C:membrane"/>
    <property type="evidence" value="ECO:0007669"/>
    <property type="project" value="InterPro"/>
</dbReference>
<dbReference type="InterPro" id="IPR027469">
    <property type="entry name" value="Cation_efflux_TMD_sf"/>
</dbReference>
<dbReference type="InterPro" id="IPR026765">
    <property type="entry name" value="Tmem163"/>
</dbReference>
<feature type="transmembrane region" description="Helical" evidence="12">
    <location>
        <begin position="129"/>
        <end position="149"/>
    </location>
</feature>
<comment type="subcellular location">
    <subcellularLocation>
        <location evidence="2">Cytoplasmic vesicle</location>
        <location evidence="2">Secretory vesicle</location>
        <location evidence="2">Synaptic vesicle membrane</location>
        <topology evidence="2">Multi-pass membrane protein</topology>
    </subcellularLocation>
    <subcellularLocation>
        <location evidence="1">Early endosome membrane</location>
    </subcellularLocation>
</comment>
<keyword evidence="6" id="KW-0862">Zinc</keyword>
<dbReference type="GO" id="GO:0008324">
    <property type="term" value="F:monoatomic cation transmembrane transporter activity"/>
    <property type="evidence" value="ECO:0007669"/>
    <property type="project" value="InterPro"/>
</dbReference>
<proteinExistence type="inferred from homology"/>
<evidence type="ECO:0000256" key="9">
    <source>
        <dbReference type="ARBA" id="ARBA00023136"/>
    </source>
</evidence>
<evidence type="ECO:0000256" key="12">
    <source>
        <dbReference type="SAM" id="Phobius"/>
    </source>
</evidence>
<dbReference type="RefSeq" id="WP_008697021.1">
    <property type="nucleotide sequence ID" value="NZ_ANOG01000433.1"/>
</dbReference>
<evidence type="ECO:0000256" key="5">
    <source>
        <dbReference type="ARBA" id="ARBA00022753"/>
    </source>
</evidence>